<organism evidence="1 2">
    <name type="scientific">Sphingorhabdus contaminans</name>
    <dbReference type="NCBI Taxonomy" id="1343899"/>
    <lineage>
        <taxon>Bacteria</taxon>
        <taxon>Pseudomonadati</taxon>
        <taxon>Pseudomonadota</taxon>
        <taxon>Alphaproteobacteria</taxon>
        <taxon>Sphingomonadales</taxon>
        <taxon>Sphingomonadaceae</taxon>
        <taxon>Sphingorhabdus</taxon>
    </lineage>
</organism>
<dbReference type="PANTHER" id="PTHR42877:SF4">
    <property type="entry name" value="FAD_NAD(P)-BINDING DOMAIN-CONTAINING PROTEIN-RELATED"/>
    <property type="match status" value="1"/>
</dbReference>
<dbReference type="SUPFAM" id="SSF51905">
    <property type="entry name" value="FAD/NAD(P)-binding domain"/>
    <property type="match status" value="2"/>
</dbReference>
<dbReference type="EMBL" id="VKKU01000002">
    <property type="protein sequence ID" value="TSB02467.1"/>
    <property type="molecule type" value="Genomic_DNA"/>
</dbReference>
<reference evidence="1 2" key="1">
    <citation type="submission" date="2019-07" db="EMBL/GenBank/DDBJ databases">
        <authorList>
            <person name="Park M."/>
        </authorList>
    </citation>
    <scope>NUCLEOTIDE SEQUENCE [LARGE SCALE GENOMIC DNA]</scope>
    <source>
        <strain evidence="1 2">KCTC32445</strain>
    </source>
</reference>
<dbReference type="PANTHER" id="PTHR42877">
    <property type="entry name" value="L-ORNITHINE N(5)-MONOOXYGENASE-RELATED"/>
    <property type="match status" value="1"/>
</dbReference>
<evidence type="ECO:0000313" key="2">
    <source>
        <dbReference type="Proteomes" id="UP000320160"/>
    </source>
</evidence>
<name>A0A553WCR2_9SPHN</name>
<accession>A0A553WCR2</accession>
<gene>
    <name evidence="1" type="ORF">FOM92_15390</name>
</gene>
<comment type="caution">
    <text evidence="1">The sequence shown here is derived from an EMBL/GenBank/DDBJ whole genome shotgun (WGS) entry which is preliminary data.</text>
</comment>
<dbReference type="InterPro" id="IPR036188">
    <property type="entry name" value="FAD/NAD-bd_sf"/>
</dbReference>
<dbReference type="Proteomes" id="UP000320160">
    <property type="component" value="Unassembled WGS sequence"/>
</dbReference>
<dbReference type="AlphaFoldDB" id="A0A553WCR2"/>
<dbReference type="Gene3D" id="3.50.50.60">
    <property type="entry name" value="FAD/NAD(P)-binding domain"/>
    <property type="match status" value="2"/>
</dbReference>
<keyword evidence="2" id="KW-1185">Reference proteome</keyword>
<evidence type="ECO:0000313" key="1">
    <source>
        <dbReference type="EMBL" id="TSB02467.1"/>
    </source>
</evidence>
<protein>
    <submittedName>
        <fullName evidence="1">NAD(P)/FAD-dependent oxidoreductase</fullName>
    </submittedName>
</protein>
<sequence length="471" mass="53000">MSGILCAIKLKEAGHKHITVFEKADRIGGTWRDNRYPGLTCDVPAHAYTYEFAPNPEWSAYLVGGAEIQAYFEKVVDDHGIRPLIRFNSEIEKMAWNGDHWDIETKDGFKDQAHVAIMATGVLHHPKFPDIKGLENFAGKAMHTAQWDVDFPLEGKRIGIIGNGSTGIQMVTHLGKKGQDIVHFQRSPQWMMPYPNFEYSEEDKAKFRASLEAIDAIRYDENYWSAIRRFTTGITDIDGPEMREIEDICRNFLETAVVDETLRRKLTPTYRAACKRLIYSYDYYGVAQQPNVETIVCGIREIVADGVIDNDGTLHKVDVLALATGFQSDRFVRPISVKGVGGRDIEDAWAERCAAYMAISIPDFPNFFLFNGPSSPVGNFSLIDVAEKQWGYIEQLLNRVASSNASGIVASKAAFDDYEERRITKAKASIFGSGCTSWYLDKTGVPITWPWDYDAFADAMAQPDFDAFDMV</sequence>
<dbReference type="Pfam" id="PF13738">
    <property type="entry name" value="Pyr_redox_3"/>
    <property type="match status" value="1"/>
</dbReference>
<dbReference type="OrthoDB" id="312624at2"/>
<proteinExistence type="predicted"/>
<dbReference type="InterPro" id="IPR051209">
    <property type="entry name" value="FAD-bind_Monooxygenase_sf"/>
</dbReference>